<evidence type="ECO:0000313" key="1">
    <source>
        <dbReference type="EMBL" id="RZC47739.1"/>
    </source>
</evidence>
<dbReference type="EMBL" id="CM010715">
    <property type="protein sequence ID" value="RZC47739.1"/>
    <property type="molecule type" value="Genomic_DNA"/>
</dbReference>
<keyword evidence="2" id="KW-1185">Reference proteome</keyword>
<name>A0A4Y7IJV3_PAPSO</name>
<accession>A0A4Y7IJV3</accession>
<feature type="non-terminal residue" evidence="1">
    <location>
        <position position="1"/>
    </location>
</feature>
<organism evidence="1 2">
    <name type="scientific">Papaver somniferum</name>
    <name type="common">Opium poppy</name>
    <dbReference type="NCBI Taxonomy" id="3469"/>
    <lineage>
        <taxon>Eukaryota</taxon>
        <taxon>Viridiplantae</taxon>
        <taxon>Streptophyta</taxon>
        <taxon>Embryophyta</taxon>
        <taxon>Tracheophyta</taxon>
        <taxon>Spermatophyta</taxon>
        <taxon>Magnoliopsida</taxon>
        <taxon>Ranunculales</taxon>
        <taxon>Papaveraceae</taxon>
        <taxon>Papaveroideae</taxon>
        <taxon>Papaver</taxon>
    </lineage>
</organism>
<evidence type="ECO:0000313" key="2">
    <source>
        <dbReference type="Proteomes" id="UP000316621"/>
    </source>
</evidence>
<sequence>GRPLAKAEEGQLRAVNPREHLKGFSILVAEVDFSKWELTKYKWIRRSKNFLSSRLRFEFPF</sequence>
<dbReference type="Proteomes" id="UP000316621">
    <property type="component" value="Chromosome 1"/>
</dbReference>
<dbReference type="Gramene" id="RZC47739">
    <property type="protein sequence ID" value="RZC47739"/>
    <property type="gene ID" value="C5167_040682"/>
</dbReference>
<gene>
    <name evidence="1" type="ORF">C5167_040682</name>
</gene>
<protein>
    <submittedName>
        <fullName evidence="1">Uncharacterized protein</fullName>
    </submittedName>
</protein>
<proteinExistence type="predicted"/>
<reference evidence="1 2" key="1">
    <citation type="journal article" date="2018" name="Science">
        <title>The opium poppy genome and morphinan production.</title>
        <authorList>
            <person name="Guo L."/>
            <person name="Winzer T."/>
            <person name="Yang X."/>
            <person name="Li Y."/>
            <person name="Ning Z."/>
            <person name="He Z."/>
            <person name="Teodor R."/>
            <person name="Lu Y."/>
            <person name="Bowser T.A."/>
            <person name="Graham I.A."/>
            <person name="Ye K."/>
        </authorList>
    </citation>
    <scope>NUCLEOTIDE SEQUENCE [LARGE SCALE GENOMIC DNA]</scope>
    <source>
        <strain evidence="2">cv. HN1</strain>
        <tissue evidence="1">Leaves</tissue>
    </source>
</reference>
<dbReference type="AlphaFoldDB" id="A0A4Y7IJV3"/>